<organism evidence="1 2">
    <name type="scientific">Sinomicrobium pectinilyticum</name>
    <dbReference type="NCBI Taxonomy" id="1084421"/>
    <lineage>
        <taxon>Bacteria</taxon>
        <taxon>Pseudomonadati</taxon>
        <taxon>Bacteroidota</taxon>
        <taxon>Flavobacteriia</taxon>
        <taxon>Flavobacteriales</taxon>
        <taxon>Flavobacteriaceae</taxon>
        <taxon>Sinomicrobium</taxon>
    </lineage>
</organism>
<dbReference type="Proteomes" id="UP000267469">
    <property type="component" value="Unassembled WGS sequence"/>
</dbReference>
<gene>
    <name evidence="1" type="ORF">ED312_09895</name>
</gene>
<evidence type="ECO:0000313" key="1">
    <source>
        <dbReference type="EMBL" id="RNL87778.1"/>
    </source>
</evidence>
<dbReference type="AlphaFoldDB" id="A0A3N0EIR4"/>
<proteinExistence type="predicted"/>
<comment type="caution">
    <text evidence="1">The sequence shown here is derived from an EMBL/GenBank/DDBJ whole genome shotgun (WGS) entry which is preliminary data.</text>
</comment>
<dbReference type="EMBL" id="RJTM01000070">
    <property type="protein sequence ID" value="RNL87778.1"/>
    <property type="molecule type" value="Genomic_DNA"/>
</dbReference>
<evidence type="ECO:0000313" key="2">
    <source>
        <dbReference type="Proteomes" id="UP000267469"/>
    </source>
</evidence>
<name>A0A3N0EIR4_SINP1</name>
<protein>
    <recommendedName>
        <fullName evidence="3">STAS domain-containing protein</fullName>
    </recommendedName>
</protein>
<reference evidence="1 2" key="1">
    <citation type="submission" date="2018-10" db="EMBL/GenBank/DDBJ databases">
        <title>Sinomicrobium pectinilyticum sp. nov., a pectinase-producing bacterium isolated from alkaline and saline soil, and emended description of the genus Sinomicrobium.</title>
        <authorList>
            <person name="Cheng B."/>
            <person name="Li C."/>
            <person name="Lai Q."/>
            <person name="Du M."/>
            <person name="Shao Z."/>
            <person name="Xu P."/>
            <person name="Yang C."/>
        </authorList>
    </citation>
    <scope>NUCLEOTIDE SEQUENCE [LARGE SCALE GENOMIC DNA]</scope>
    <source>
        <strain evidence="1 2">5DNS001</strain>
    </source>
</reference>
<accession>A0A3N0EIR4</accession>
<evidence type="ECO:0008006" key="3">
    <source>
        <dbReference type="Google" id="ProtNLM"/>
    </source>
</evidence>
<keyword evidence="2" id="KW-1185">Reference proteome</keyword>
<sequence length="86" mass="9890">MTTKTLRTPSIFENNAGWFRFVNKALKFPYDEYQKIIVDFHAHSFLDTDKLVLLACLIESIKLINSEIEISFTGGDNRLNGHLETV</sequence>